<name>A0A4Y7Q1T6_9AGAM</name>
<dbReference type="Proteomes" id="UP000294933">
    <property type="component" value="Unassembled WGS sequence"/>
</dbReference>
<proteinExistence type="predicted"/>
<sequence>MSKSMCDLTSMKLNSPFRMVPKCLITKQTTPEAEISDMSLAGGPADLHCGADEVDFSFNGNRTMDLDIKKLGISRRLSITAATEDSEAHGTATTAPVEPRPAPQTAMCCDALMEWDSYRSASPLICTSGNSTFLSNHVTVDVHLDFSAQVLVIVLR</sequence>
<dbReference type="EMBL" id="ML170179">
    <property type="protein sequence ID" value="TDL21607.1"/>
    <property type="molecule type" value="Genomic_DNA"/>
</dbReference>
<keyword evidence="2" id="KW-1185">Reference proteome</keyword>
<evidence type="ECO:0000313" key="1">
    <source>
        <dbReference type="EMBL" id="TDL21607.1"/>
    </source>
</evidence>
<accession>A0A4Y7Q1T6</accession>
<gene>
    <name evidence="1" type="ORF">BD410DRAFT_789352</name>
</gene>
<dbReference type="AlphaFoldDB" id="A0A4Y7Q1T6"/>
<dbReference type="VEuPathDB" id="FungiDB:BD410DRAFT_789352"/>
<protein>
    <submittedName>
        <fullName evidence="1">Uncharacterized protein</fullName>
    </submittedName>
</protein>
<evidence type="ECO:0000313" key="2">
    <source>
        <dbReference type="Proteomes" id="UP000294933"/>
    </source>
</evidence>
<reference evidence="1 2" key="1">
    <citation type="submission" date="2018-06" db="EMBL/GenBank/DDBJ databases">
        <title>A transcriptomic atlas of mushroom development highlights an independent origin of complex multicellularity.</title>
        <authorList>
            <consortium name="DOE Joint Genome Institute"/>
            <person name="Krizsan K."/>
            <person name="Almasi E."/>
            <person name="Merenyi Z."/>
            <person name="Sahu N."/>
            <person name="Viragh M."/>
            <person name="Koszo T."/>
            <person name="Mondo S."/>
            <person name="Kiss B."/>
            <person name="Balint B."/>
            <person name="Kues U."/>
            <person name="Barry K."/>
            <person name="Hegedus J.C."/>
            <person name="Henrissat B."/>
            <person name="Johnson J."/>
            <person name="Lipzen A."/>
            <person name="Ohm R."/>
            <person name="Nagy I."/>
            <person name="Pangilinan J."/>
            <person name="Yan J."/>
            <person name="Xiong Y."/>
            <person name="Grigoriev I.V."/>
            <person name="Hibbett D.S."/>
            <person name="Nagy L.G."/>
        </authorList>
    </citation>
    <scope>NUCLEOTIDE SEQUENCE [LARGE SCALE GENOMIC DNA]</scope>
    <source>
        <strain evidence="1 2">SZMC22713</strain>
    </source>
</reference>
<organism evidence="1 2">
    <name type="scientific">Rickenella mellea</name>
    <dbReference type="NCBI Taxonomy" id="50990"/>
    <lineage>
        <taxon>Eukaryota</taxon>
        <taxon>Fungi</taxon>
        <taxon>Dikarya</taxon>
        <taxon>Basidiomycota</taxon>
        <taxon>Agaricomycotina</taxon>
        <taxon>Agaricomycetes</taxon>
        <taxon>Hymenochaetales</taxon>
        <taxon>Rickenellaceae</taxon>
        <taxon>Rickenella</taxon>
    </lineage>
</organism>